<reference evidence="1" key="1">
    <citation type="submission" date="2018-02" db="EMBL/GenBank/DDBJ databases">
        <title>Rhizophora mucronata_Transcriptome.</title>
        <authorList>
            <person name="Meera S.P."/>
            <person name="Sreeshan A."/>
            <person name="Augustine A."/>
        </authorList>
    </citation>
    <scope>NUCLEOTIDE SEQUENCE</scope>
    <source>
        <tissue evidence="1">Leaf</tissue>
    </source>
</reference>
<proteinExistence type="predicted"/>
<accession>A0A2P2NKV8</accession>
<name>A0A2P2NKV8_RHIMU</name>
<evidence type="ECO:0000313" key="1">
    <source>
        <dbReference type="EMBL" id="MBX43096.1"/>
    </source>
</evidence>
<protein>
    <submittedName>
        <fullName evidence="1">Uncharacterized protein</fullName>
    </submittedName>
</protein>
<dbReference type="AlphaFoldDB" id="A0A2P2NKV8"/>
<dbReference type="EMBL" id="GGEC01062612">
    <property type="protein sequence ID" value="MBX43096.1"/>
    <property type="molecule type" value="Transcribed_RNA"/>
</dbReference>
<organism evidence="1">
    <name type="scientific">Rhizophora mucronata</name>
    <name type="common">Asiatic mangrove</name>
    <dbReference type="NCBI Taxonomy" id="61149"/>
    <lineage>
        <taxon>Eukaryota</taxon>
        <taxon>Viridiplantae</taxon>
        <taxon>Streptophyta</taxon>
        <taxon>Embryophyta</taxon>
        <taxon>Tracheophyta</taxon>
        <taxon>Spermatophyta</taxon>
        <taxon>Magnoliopsida</taxon>
        <taxon>eudicotyledons</taxon>
        <taxon>Gunneridae</taxon>
        <taxon>Pentapetalae</taxon>
        <taxon>rosids</taxon>
        <taxon>fabids</taxon>
        <taxon>Malpighiales</taxon>
        <taxon>Rhizophoraceae</taxon>
        <taxon>Rhizophora</taxon>
    </lineage>
</organism>
<sequence>MCPLVRGNVLFVTMMIRIRLIR</sequence>